<evidence type="ECO:0000256" key="4">
    <source>
        <dbReference type="ARBA" id="ARBA00022475"/>
    </source>
</evidence>
<feature type="transmembrane region" description="Helical" evidence="14">
    <location>
        <begin position="18"/>
        <end position="39"/>
    </location>
</feature>
<evidence type="ECO:0000256" key="14">
    <source>
        <dbReference type="SAM" id="Phobius"/>
    </source>
</evidence>
<dbReference type="Proteomes" id="UP000824220">
    <property type="component" value="Unassembled WGS sequence"/>
</dbReference>
<evidence type="ECO:0000256" key="2">
    <source>
        <dbReference type="ARBA" id="ARBA00006434"/>
    </source>
</evidence>
<gene>
    <name evidence="15" type="ORF">H9800_10505</name>
</gene>
<organism evidence="15 16">
    <name type="scientific">Candidatus Microbacterium stercoravium</name>
    <dbReference type="NCBI Taxonomy" id="2838697"/>
    <lineage>
        <taxon>Bacteria</taxon>
        <taxon>Bacillati</taxon>
        <taxon>Actinomycetota</taxon>
        <taxon>Actinomycetes</taxon>
        <taxon>Micrococcales</taxon>
        <taxon>Microbacteriaceae</taxon>
        <taxon>Microbacterium</taxon>
    </lineage>
</organism>
<evidence type="ECO:0000256" key="8">
    <source>
        <dbReference type="ARBA" id="ARBA00023053"/>
    </source>
</evidence>
<comment type="similarity">
    <text evidence="2 13">Belongs to the sodium:solute symporter (SSF) (TC 2.A.21) family.</text>
</comment>
<evidence type="ECO:0000313" key="16">
    <source>
        <dbReference type="Proteomes" id="UP000824220"/>
    </source>
</evidence>
<evidence type="ECO:0000313" key="15">
    <source>
        <dbReference type="EMBL" id="HJA05275.1"/>
    </source>
</evidence>
<keyword evidence="5 14" id="KW-0812">Transmembrane</keyword>
<feature type="transmembrane region" description="Helical" evidence="14">
    <location>
        <begin position="45"/>
        <end position="65"/>
    </location>
</feature>
<accession>A0A9D2H841</accession>
<dbReference type="PANTHER" id="PTHR48086:SF3">
    <property type="entry name" value="SODIUM_PROLINE SYMPORTER"/>
    <property type="match status" value="1"/>
</dbReference>
<dbReference type="PROSITE" id="PS50283">
    <property type="entry name" value="NA_SOLUT_SYMP_3"/>
    <property type="match status" value="1"/>
</dbReference>
<sequence length="95" mass="10353">AFGPLILLSLFWRKLTNYGAIVGMIVGAVVAYCWGQFLSGGIFDLYEIVPGFLVNLILAVVVSLATHKADSADDKEIQEEFTHTGEILIQGPVDR</sequence>
<feature type="non-terminal residue" evidence="15">
    <location>
        <position position="1"/>
    </location>
</feature>
<reference evidence="15" key="1">
    <citation type="journal article" date="2021" name="PeerJ">
        <title>Extensive microbial diversity within the chicken gut microbiome revealed by metagenomics and culture.</title>
        <authorList>
            <person name="Gilroy R."/>
            <person name="Ravi A."/>
            <person name="Getino M."/>
            <person name="Pursley I."/>
            <person name="Horton D.L."/>
            <person name="Alikhan N.F."/>
            <person name="Baker D."/>
            <person name="Gharbi K."/>
            <person name="Hall N."/>
            <person name="Watson M."/>
            <person name="Adriaenssens E.M."/>
            <person name="Foster-Nyarko E."/>
            <person name="Jarju S."/>
            <person name="Secka A."/>
            <person name="Antonio M."/>
            <person name="Oren A."/>
            <person name="Chaudhuri R.R."/>
            <person name="La Ragione R."/>
            <person name="Hildebrand F."/>
            <person name="Pallen M.J."/>
        </authorList>
    </citation>
    <scope>NUCLEOTIDE SEQUENCE</scope>
    <source>
        <strain evidence="15">ChiHjej8B7-3636</strain>
    </source>
</reference>
<dbReference type="Pfam" id="PF00474">
    <property type="entry name" value="SSF"/>
    <property type="match status" value="1"/>
</dbReference>
<evidence type="ECO:0000256" key="6">
    <source>
        <dbReference type="ARBA" id="ARBA00022847"/>
    </source>
</evidence>
<dbReference type="PANTHER" id="PTHR48086">
    <property type="entry name" value="SODIUM/PROLINE SYMPORTER-RELATED"/>
    <property type="match status" value="1"/>
</dbReference>
<evidence type="ECO:0000256" key="9">
    <source>
        <dbReference type="ARBA" id="ARBA00023065"/>
    </source>
</evidence>
<comment type="catalytic activity">
    <reaction evidence="12">
        <text>L-proline(in) + Na(+)(in) = L-proline(out) + Na(+)(out)</text>
        <dbReference type="Rhea" id="RHEA:28967"/>
        <dbReference type="ChEBI" id="CHEBI:29101"/>
        <dbReference type="ChEBI" id="CHEBI:60039"/>
    </reaction>
</comment>
<dbReference type="GO" id="GO:0005886">
    <property type="term" value="C:plasma membrane"/>
    <property type="evidence" value="ECO:0007669"/>
    <property type="project" value="UniProtKB-SubCell"/>
</dbReference>
<dbReference type="EMBL" id="DXAM01000142">
    <property type="protein sequence ID" value="HJA05275.1"/>
    <property type="molecule type" value="Genomic_DNA"/>
</dbReference>
<keyword evidence="6" id="KW-0769">Symport</keyword>
<reference evidence="15" key="2">
    <citation type="submission" date="2021-04" db="EMBL/GenBank/DDBJ databases">
        <authorList>
            <person name="Gilroy R."/>
        </authorList>
    </citation>
    <scope>NUCLEOTIDE SEQUENCE</scope>
    <source>
        <strain evidence="15">ChiHjej8B7-3636</strain>
    </source>
</reference>
<name>A0A9D2H841_9MICO</name>
<evidence type="ECO:0000256" key="10">
    <source>
        <dbReference type="ARBA" id="ARBA00023136"/>
    </source>
</evidence>
<dbReference type="InterPro" id="IPR001734">
    <property type="entry name" value="Na/solute_symporter"/>
</dbReference>
<evidence type="ECO:0000256" key="12">
    <source>
        <dbReference type="ARBA" id="ARBA00033708"/>
    </source>
</evidence>
<keyword evidence="9" id="KW-0406">Ion transport</keyword>
<dbReference type="GO" id="GO:0006814">
    <property type="term" value="P:sodium ion transport"/>
    <property type="evidence" value="ECO:0007669"/>
    <property type="project" value="UniProtKB-KW"/>
</dbReference>
<dbReference type="InterPro" id="IPR038377">
    <property type="entry name" value="Na/Glc_symporter_sf"/>
</dbReference>
<keyword evidence="4" id="KW-1003">Cell membrane</keyword>
<dbReference type="AlphaFoldDB" id="A0A9D2H841"/>
<evidence type="ECO:0000256" key="3">
    <source>
        <dbReference type="ARBA" id="ARBA00022448"/>
    </source>
</evidence>
<evidence type="ECO:0000256" key="11">
    <source>
        <dbReference type="ARBA" id="ARBA00023201"/>
    </source>
</evidence>
<dbReference type="InterPro" id="IPR018212">
    <property type="entry name" value="Na/solute_symporter_CS"/>
</dbReference>
<protein>
    <submittedName>
        <fullName evidence="15">Sodium:proline symporter</fullName>
    </submittedName>
</protein>
<proteinExistence type="inferred from homology"/>
<keyword evidence="8" id="KW-0915">Sodium</keyword>
<dbReference type="GO" id="GO:0015293">
    <property type="term" value="F:symporter activity"/>
    <property type="evidence" value="ECO:0007669"/>
    <property type="project" value="UniProtKB-KW"/>
</dbReference>
<dbReference type="GO" id="GO:0046942">
    <property type="term" value="P:carboxylic acid transport"/>
    <property type="evidence" value="ECO:0007669"/>
    <property type="project" value="UniProtKB-ARBA"/>
</dbReference>
<comment type="subcellular location">
    <subcellularLocation>
        <location evidence="1">Cell membrane</location>
        <topology evidence="1">Multi-pass membrane protein</topology>
    </subcellularLocation>
</comment>
<dbReference type="PROSITE" id="PS00457">
    <property type="entry name" value="NA_SOLUT_SYMP_2"/>
    <property type="match status" value="1"/>
</dbReference>
<evidence type="ECO:0000256" key="7">
    <source>
        <dbReference type="ARBA" id="ARBA00022989"/>
    </source>
</evidence>
<evidence type="ECO:0000256" key="5">
    <source>
        <dbReference type="ARBA" id="ARBA00022692"/>
    </source>
</evidence>
<dbReference type="Gene3D" id="1.20.1730.10">
    <property type="entry name" value="Sodium/glucose cotransporter"/>
    <property type="match status" value="1"/>
</dbReference>
<evidence type="ECO:0000256" key="1">
    <source>
        <dbReference type="ARBA" id="ARBA00004651"/>
    </source>
</evidence>
<keyword evidence="10 14" id="KW-0472">Membrane</keyword>
<keyword evidence="11" id="KW-0739">Sodium transport</keyword>
<keyword evidence="3" id="KW-0813">Transport</keyword>
<evidence type="ECO:0000256" key="13">
    <source>
        <dbReference type="RuleBase" id="RU362091"/>
    </source>
</evidence>
<dbReference type="InterPro" id="IPR050277">
    <property type="entry name" value="Sodium:Solute_Symporter"/>
</dbReference>
<keyword evidence="7 14" id="KW-1133">Transmembrane helix</keyword>
<comment type="caution">
    <text evidence="15">The sequence shown here is derived from an EMBL/GenBank/DDBJ whole genome shotgun (WGS) entry which is preliminary data.</text>
</comment>